<sequence>MKERGICPTVATYTSLVKCLASCGRLEEAEELLSEMMRDGVCPAPATYNCFFKEYRGRKDVDGATKLYKKMKEMGLTSGPDIHTYNILLGMFSKLNRMEIIREIWSDMVTSECYEQGLCLTPNLGLYRYFWKSKSENAAEHRGVIHAYLELYRSSLGYRAPVGDDAPLPVHRSDGAAVDGFDAAEAVAPQHHMGLRAPRVGACDERYKIWSIGEAAMLLTSVNNDAKKKKKTKGKEECGGGVCHAFLPLLLWLGCIGYKLEEPWRNMDYHTFIARDIGLV</sequence>
<dbReference type="PANTHER" id="PTHR47447:SF17">
    <property type="entry name" value="OS12G0638900 PROTEIN"/>
    <property type="match status" value="1"/>
</dbReference>
<name>A0A426YDX2_ENSVE</name>
<organism evidence="4 5">
    <name type="scientific">Ensete ventricosum</name>
    <name type="common">Abyssinian banana</name>
    <name type="synonym">Musa ensete</name>
    <dbReference type="NCBI Taxonomy" id="4639"/>
    <lineage>
        <taxon>Eukaryota</taxon>
        <taxon>Viridiplantae</taxon>
        <taxon>Streptophyta</taxon>
        <taxon>Embryophyta</taxon>
        <taxon>Tracheophyta</taxon>
        <taxon>Spermatophyta</taxon>
        <taxon>Magnoliopsida</taxon>
        <taxon>Liliopsida</taxon>
        <taxon>Zingiberales</taxon>
        <taxon>Musaceae</taxon>
        <taxon>Ensete</taxon>
    </lineage>
</organism>
<dbReference type="Gene3D" id="1.25.40.10">
    <property type="entry name" value="Tetratricopeptide repeat domain"/>
    <property type="match status" value="1"/>
</dbReference>
<feature type="repeat" description="PPR" evidence="3">
    <location>
        <begin position="81"/>
        <end position="115"/>
    </location>
</feature>
<reference evidence="4 5" key="1">
    <citation type="journal article" date="2014" name="Agronomy (Basel)">
        <title>A Draft Genome Sequence for Ensete ventricosum, the Drought-Tolerant Tree Against Hunger.</title>
        <authorList>
            <person name="Harrison J."/>
            <person name="Moore K.A."/>
            <person name="Paszkiewicz K."/>
            <person name="Jones T."/>
            <person name="Grant M."/>
            <person name="Ambacheew D."/>
            <person name="Muzemil S."/>
            <person name="Studholme D.J."/>
        </authorList>
    </citation>
    <scope>NUCLEOTIDE SEQUENCE [LARGE SCALE GENOMIC DNA]</scope>
</reference>
<dbReference type="AlphaFoldDB" id="A0A426YDX2"/>
<evidence type="ECO:0008006" key="6">
    <source>
        <dbReference type="Google" id="ProtNLM"/>
    </source>
</evidence>
<evidence type="ECO:0000313" key="5">
    <source>
        <dbReference type="Proteomes" id="UP000287651"/>
    </source>
</evidence>
<dbReference type="InterPro" id="IPR011990">
    <property type="entry name" value="TPR-like_helical_dom_sf"/>
</dbReference>
<accession>A0A426YDX2</accession>
<dbReference type="PANTHER" id="PTHR47447">
    <property type="entry name" value="OS03G0856100 PROTEIN"/>
    <property type="match status" value="1"/>
</dbReference>
<evidence type="ECO:0000256" key="2">
    <source>
        <dbReference type="ARBA" id="ARBA00022737"/>
    </source>
</evidence>
<evidence type="ECO:0000313" key="4">
    <source>
        <dbReference type="EMBL" id="RRT49944.1"/>
    </source>
</evidence>
<dbReference type="Proteomes" id="UP000287651">
    <property type="component" value="Unassembled WGS sequence"/>
</dbReference>
<comment type="caution">
    <text evidence="4">The sequence shown here is derived from an EMBL/GenBank/DDBJ whole genome shotgun (WGS) entry which is preliminary data.</text>
</comment>
<dbReference type="PROSITE" id="PS51375">
    <property type="entry name" value="PPR"/>
    <property type="match status" value="3"/>
</dbReference>
<comment type="similarity">
    <text evidence="1">Belongs to the PPR family. P subfamily.</text>
</comment>
<dbReference type="EMBL" id="AMZH03013028">
    <property type="protein sequence ID" value="RRT49944.1"/>
    <property type="molecule type" value="Genomic_DNA"/>
</dbReference>
<dbReference type="InterPro" id="IPR002885">
    <property type="entry name" value="PPR_rpt"/>
</dbReference>
<evidence type="ECO:0000256" key="1">
    <source>
        <dbReference type="ARBA" id="ARBA00007626"/>
    </source>
</evidence>
<evidence type="ECO:0000256" key="3">
    <source>
        <dbReference type="PROSITE-ProRule" id="PRU00708"/>
    </source>
</evidence>
<dbReference type="NCBIfam" id="TIGR00756">
    <property type="entry name" value="PPR"/>
    <property type="match status" value="3"/>
</dbReference>
<protein>
    <recommendedName>
        <fullName evidence="6">Pentacotripeptide-repeat region of PRORP domain-containing protein</fullName>
    </recommendedName>
</protein>
<feature type="repeat" description="PPR" evidence="3">
    <location>
        <begin position="44"/>
        <end position="78"/>
    </location>
</feature>
<proteinExistence type="inferred from homology"/>
<dbReference type="Pfam" id="PF01535">
    <property type="entry name" value="PPR"/>
    <property type="match status" value="2"/>
</dbReference>
<gene>
    <name evidence="4" type="ORF">B296_00051388</name>
</gene>
<feature type="repeat" description="PPR" evidence="3">
    <location>
        <begin position="9"/>
        <end position="43"/>
    </location>
</feature>
<dbReference type="Pfam" id="PF12854">
    <property type="entry name" value="PPR_1"/>
    <property type="match status" value="1"/>
</dbReference>
<keyword evidence="2" id="KW-0677">Repeat</keyword>